<evidence type="ECO:0000313" key="2">
    <source>
        <dbReference type="EMBL" id="AWK74203.1"/>
    </source>
</evidence>
<dbReference type="AlphaFoldDB" id="A0A2S2C049"/>
<organism evidence="2 3">
    <name type="scientific">Rhodococcus oxybenzonivorans</name>
    <dbReference type="NCBI Taxonomy" id="1990687"/>
    <lineage>
        <taxon>Bacteria</taxon>
        <taxon>Bacillati</taxon>
        <taxon>Actinomycetota</taxon>
        <taxon>Actinomycetes</taxon>
        <taxon>Mycobacteriales</taxon>
        <taxon>Nocardiaceae</taxon>
        <taxon>Rhodococcus</taxon>
    </lineage>
</organism>
<keyword evidence="1" id="KW-0472">Membrane</keyword>
<feature type="transmembrane region" description="Helical" evidence="1">
    <location>
        <begin position="187"/>
        <end position="206"/>
    </location>
</feature>
<protein>
    <recommendedName>
        <fullName evidence="4">Transmembrane protein</fullName>
    </recommendedName>
</protein>
<name>A0A2S2C049_9NOCA</name>
<feature type="transmembrane region" description="Helical" evidence="1">
    <location>
        <begin position="136"/>
        <end position="156"/>
    </location>
</feature>
<evidence type="ECO:0000256" key="1">
    <source>
        <dbReference type="SAM" id="Phobius"/>
    </source>
</evidence>
<feature type="transmembrane region" description="Helical" evidence="1">
    <location>
        <begin position="108"/>
        <end position="129"/>
    </location>
</feature>
<feature type="transmembrane region" description="Helical" evidence="1">
    <location>
        <begin position="45"/>
        <end position="65"/>
    </location>
</feature>
<dbReference type="Proteomes" id="UP000245711">
    <property type="component" value="Chromosome"/>
</dbReference>
<feature type="transmembrane region" description="Helical" evidence="1">
    <location>
        <begin position="257"/>
        <end position="277"/>
    </location>
</feature>
<feature type="transmembrane region" description="Helical" evidence="1">
    <location>
        <begin position="81"/>
        <end position="102"/>
    </location>
</feature>
<dbReference type="RefSeq" id="WP_109332916.1">
    <property type="nucleotide sequence ID" value="NZ_CP021354.1"/>
</dbReference>
<feature type="transmembrane region" description="Helical" evidence="1">
    <location>
        <begin position="162"/>
        <end position="180"/>
    </location>
</feature>
<evidence type="ECO:0008006" key="4">
    <source>
        <dbReference type="Google" id="ProtNLM"/>
    </source>
</evidence>
<gene>
    <name evidence="2" type="ORF">CBI38_24260</name>
</gene>
<accession>A0A2S2C049</accession>
<evidence type="ECO:0000313" key="3">
    <source>
        <dbReference type="Proteomes" id="UP000245711"/>
    </source>
</evidence>
<proteinExistence type="predicted"/>
<dbReference type="KEGG" id="roz:CBI38_24260"/>
<reference evidence="2 3" key="1">
    <citation type="submission" date="2017-05" db="EMBL/GenBank/DDBJ databases">
        <title>Isolation of Rhodococcus sp. S2-17 biodegrading of BP-3.</title>
        <authorList>
            <person name="Lee Y."/>
            <person name="Kim K.H."/>
            <person name="Chun B.H."/>
            <person name="Jung H.S."/>
            <person name="Jeon C.O."/>
        </authorList>
    </citation>
    <scope>NUCLEOTIDE SEQUENCE [LARGE SCALE GENOMIC DNA]</scope>
    <source>
        <strain evidence="2 3">S2-17</strain>
    </source>
</reference>
<dbReference type="EMBL" id="CP021354">
    <property type="protein sequence ID" value="AWK74203.1"/>
    <property type="molecule type" value="Genomic_DNA"/>
</dbReference>
<keyword evidence="3" id="KW-1185">Reference proteome</keyword>
<dbReference type="OrthoDB" id="4659043at2"/>
<keyword evidence="1" id="KW-0812">Transmembrane</keyword>
<feature type="transmembrane region" description="Helical" evidence="1">
    <location>
        <begin position="14"/>
        <end position="33"/>
    </location>
</feature>
<feature type="transmembrane region" description="Helical" evidence="1">
    <location>
        <begin position="212"/>
        <end position="236"/>
    </location>
</feature>
<keyword evidence="1" id="KW-1133">Transmembrane helix</keyword>
<sequence>MVTRHPAFDASWRLGLRWILIGAATVFGFWKTWQDVWFSAVEGTAIGYVFVVPFLCITAAIGISLRRNNELPIHDRQTDKIVGGIGLLVSLGIRMLLMPRYAENYQLMHLDVVAAWVFLFSAAVLVFGLRSVSRFWPVWLLGIGLFPLPYRTLGVLLGGNRFAFGLIMVVLASGAAAIAVNRSNRRAVAGFAASVLLGTIALHFTVQHFPTAPLFVVQLGPALGSAILVGIAFYVYTRRGGPMTPLDRPVRRPTTPTSGLTTVAVFAVALVMFIPPLPDQNLTPVSPGPPPSAAAGILVPSGWEQHAVTEYSWPRRYFGVTSELTRQTIRTTEPNPAWDTQNRNRTVQVDVLSVRRPSTLEVYPSQTMYELENARVSPKVAIDIGRGVVAEMYTIVDDDLLLTWSNLNFVWVRSPELTQRITLVSVDNHEPDAQFPEPAPSMATNGANTLAVLLRGQNAVSDTEPEYKDRDMLVTLAGEIVKEQQW</sequence>